<feature type="domain" description="Peptidase S74" evidence="2">
    <location>
        <begin position="420"/>
        <end position="522"/>
    </location>
</feature>
<gene>
    <name evidence="3" type="ORF">AZI86_06035</name>
</gene>
<sequence length="540" mass="57756">MLGRLKVPFILTFFSMLLSSCSDINPEVSCIASCNEAKTFEYSQHDGSLNFKGIFMQNSEVHLFEDGVEVPVQSTFGTNTLKIVPIANAPHQLKPSSIYKVLVMNANANGTSTFTLPASTSATTLSGDVTGDISNNSVQRIRGVPISATAPTSGGFLKYDGTSWSSSAISTADITGLSTSLNSLSTNISSKLSLSQFPSSCSANSTLTFSSPTGNFLCTNIAITDSQVTYSSQTARTFLAAPSTANGAPTFRVLTAADLPSGLTSSQWTTTGSNISYITGSVGIGTTNPSATLDVTGASAFAGRINSTPVSPNYTAEISVGFEDANKQGLRIISLGSASSNPFRSIIYGNSNGTPSAGGYIDFDTPTNTMRIRPSGSSGAISIVNSSDVERIRMMPAAPDNGEMMTVVGAIRSYAFNYSSDARYKRNISSVENSLDKLSMIRGVTYDWRQDEFPEKHFSTRRQIGLIAQEVEKQFPEAVSTDEKGYKSVGYATLVAPIIEALKELHSNKVEKVEFDKLKKENEELKARLDRLEKALDKKN</sequence>
<dbReference type="Pfam" id="PF13884">
    <property type="entry name" value="Peptidase_S74"/>
    <property type="match status" value="1"/>
</dbReference>
<evidence type="ECO:0000256" key="1">
    <source>
        <dbReference type="SAM" id="Coils"/>
    </source>
</evidence>
<accession>A0A150WQ42</accession>
<dbReference type="Proteomes" id="UP000075320">
    <property type="component" value="Unassembled WGS sequence"/>
</dbReference>
<evidence type="ECO:0000259" key="2">
    <source>
        <dbReference type="PROSITE" id="PS51688"/>
    </source>
</evidence>
<dbReference type="RefSeq" id="WP_061834166.1">
    <property type="nucleotide sequence ID" value="NZ_LUKE01000001.1"/>
</dbReference>
<dbReference type="OrthoDB" id="5298688at2"/>
<organism evidence="3 4">
    <name type="scientific">Bdellovibrio bacteriovorus</name>
    <dbReference type="NCBI Taxonomy" id="959"/>
    <lineage>
        <taxon>Bacteria</taxon>
        <taxon>Pseudomonadati</taxon>
        <taxon>Bdellovibrionota</taxon>
        <taxon>Bdellovibrionia</taxon>
        <taxon>Bdellovibrionales</taxon>
        <taxon>Pseudobdellovibrionaceae</taxon>
        <taxon>Bdellovibrio</taxon>
    </lineage>
</organism>
<keyword evidence="1" id="KW-0175">Coiled coil</keyword>
<dbReference type="InterPro" id="IPR030392">
    <property type="entry name" value="S74_ICA"/>
</dbReference>
<evidence type="ECO:0000313" key="3">
    <source>
        <dbReference type="EMBL" id="KYG66602.1"/>
    </source>
</evidence>
<name>A0A150WQ42_BDEBC</name>
<dbReference type="Gene3D" id="1.10.10.10">
    <property type="entry name" value="Winged helix-like DNA-binding domain superfamily/Winged helix DNA-binding domain"/>
    <property type="match status" value="1"/>
</dbReference>
<feature type="coiled-coil region" evidence="1">
    <location>
        <begin position="508"/>
        <end position="538"/>
    </location>
</feature>
<dbReference type="InterPro" id="IPR036388">
    <property type="entry name" value="WH-like_DNA-bd_sf"/>
</dbReference>
<keyword evidence="4" id="KW-1185">Reference proteome</keyword>
<dbReference type="EMBL" id="LUKE01000001">
    <property type="protein sequence ID" value="KYG66602.1"/>
    <property type="molecule type" value="Genomic_DNA"/>
</dbReference>
<comment type="caution">
    <text evidence="3">The sequence shown here is derived from an EMBL/GenBank/DDBJ whole genome shotgun (WGS) entry which is preliminary data.</text>
</comment>
<proteinExistence type="predicted"/>
<dbReference type="PROSITE" id="PS51688">
    <property type="entry name" value="ICA"/>
    <property type="match status" value="1"/>
</dbReference>
<protein>
    <recommendedName>
        <fullName evidence="2">Peptidase S74 domain-containing protein</fullName>
    </recommendedName>
</protein>
<evidence type="ECO:0000313" key="4">
    <source>
        <dbReference type="Proteomes" id="UP000075320"/>
    </source>
</evidence>
<dbReference type="PROSITE" id="PS51257">
    <property type="entry name" value="PROKAR_LIPOPROTEIN"/>
    <property type="match status" value="1"/>
</dbReference>
<dbReference type="AlphaFoldDB" id="A0A150WQ42"/>
<reference evidence="3 4" key="1">
    <citation type="submission" date="2016-03" db="EMBL/GenBank/DDBJ databases">
        <authorList>
            <person name="Ploux O."/>
        </authorList>
    </citation>
    <scope>NUCLEOTIDE SEQUENCE [LARGE SCALE GENOMIC DNA]</scope>
    <source>
        <strain evidence="3 4">R0</strain>
    </source>
</reference>